<gene>
    <name evidence="2" type="ORF">SAMN02745223_01474</name>
</gene>
<accession>A0A1M4XJD1</accession>
<sequence length="68" mass="7068">MGVCALHTLGPRDNRSTPTPTPTLTLPLEGEGTMTEGAAHPLTPRHPGEGRGPVWDVAKETGSRLSPG</sequence>
<feature type="region of interest" description="Disordered" evidence="1">
    <location>
        <begin position="1"/>
        <end position="68"/>
    </location>
</feature>
<dbReference type="AlphaFoldDB" id="A0A1M4XJD1"/>
<organism evidence="2 3">
    <name type="scientific">Devosia limi DSM 17137</name>
    <dbReference type="NCBI Taxonomy" id="1121477"/>
    <lineage>
        <taxon>Bacteria</taxon>
        <taxon>Pseudomonadati</taxon>
        <taxon>Pseudomonadota</taxon>
        <taxon>Alphaproteobacteria</taxon>
        <taxon>Hyphomicrobiales</taxon>
        <taxon>Devosiaceae</taxon>
        <taxon>Devosia</taxon>
    </lineage>
</organism>
<dbReference type="Proteomes" id="UP000184533">
    <property type="component" value="Unassembled WGS sequence"/>
</dbReference>
<feature type="compositionally biased region" description="Low complexity" evidence="1">
    <location>
        <begin position="22"/>
        <end position="37"/>
    </location>
</feature>
<reference evidence="2 3" key="1">
    <citation type="submission" date="2016-11" db="EMBL/GenBank/DDBJ databases">
        <authorList>
            <person name="Jaros S."/>
            <person name="Januszkiewicz K."/>
            <person name="Wedrychowicz H."/>
        </authorList>
    </citation>
    <scope>NUCLEOTIDE SEQUENCE [LARGE SCALE GENOMIC DNA]</scope>
    <source>
        <strain evidence="2 3">DSM 17137</strain>
    </source>
</reference>
<evidence type="ECO:0000313" key="2">
    <source>
        <dbReference type="EMBL" id="SHE93498.1"/>
    </source>
</evidence>
<protein>
    <submittedName>
        <fullName evidence="2">Uncharacterized protein</fullName>
    </submittedName>
</protein>
<evidence type="ECO:0000313" key="3">
    <source>
        <dbReference type="Proteomes" id="UP000184533"/>
    </source>
</evidence>
<name>A0A1M4XJD1_9HYPH</name>
<proteinExistence type="predicted"/>
<dbReference type="EMBL" id="FQVC01000003">
    <property type="protein sequence ID" value="SHE93498.1"/>
    <property type="molecule type" value="Genomic_DNA"/>
</dbReference>
<evidence type="ECO:0000256" key="1">
    <source>
        <dbReference type="SAM" id="MobiDB-lite"/>
    </source>
</evidence>